<keyword evidence="18" id="KW-0378">Hydrolase</keyword>
<dbReference type="AlphaFoldDB" id="S3CRE9"/>
<keyword evidence="11" id="KW-0206">Cytoskeleton</keyword>
<evidence type="ECO:0000256" key="1">
    <source>
        <dbReference type="ARBA" id="ARBA00004245"/>
    </source>
</evidence>
<dbReference type="PROSITE" id="PS00411">
    <property type="entry name" value="KINESIN_MOTOR_1"/>
    <property type="match status" value="1"/>
</dbReference>
<dbReference type="Proteomes" id="UP000016922">
    <property type="component" value="Unassembled WGS sequence"/>
</dbReference>
<dbReference type="PANTHER" id="PTHR47970">
    <property type="entry name" value="KINESIN-LIKE PROTEIN KIF11"/>
    <property type="match status" value="1"/>
</dbReference>
<dbReference type="PRINTS" id="PR00380">
    <property type="entry name" value="KINESINHEAVY"/>
</dbReference>
<keyword evidence="5" id="KW-0493">Microtubule</keyword>
<evidence type="ECO:0000256" key="5">
    <source>
        <dbReference type="ARBA" id="ARBA00022701"/>
    </source>
</evidence>
<dbReference type="InterPro" id="IPR001752">
    <property type="entry name" value="Kinesin_motor_dom"/>
</dbReference>
<evidence type="ECO:0000256" key="12">
    <source>
        <dbReference type="ARBA" id="ARBA00023306"/>
    </source>
</evidence>
<evidence type="ECO:0000256" key="11">
    <source>
        <dbReference type="ARBA" id="ARBA00023212"/>
    </source>
</evidence>
<dbReference type="GO" id="GO:0072686">
    <property type="term" value="C:mitotic spindle"/>
    <property type="evidence" value="ECO:0007669"/>
    <property type="project" value="TreeGrafter"/>
</dbReference>
<keyword evidence="3" id="KW-0597">Phosphoprotein</keyword>
<evidence type="ECO:0000256" key="14">
    <source>
        <dbReference type="PROSITE-ProRule" id="PRU00283"/>
    </source>
</evidence>
<keyword evidence="9 15" id="KW-0175">Coiled coil</keyword>
<keyword evidence="8 14" id="KW-0067">ATP-binding</keyword>
<keyword evidence="4" id="KW-0132">Cell division</keyword>
<dbReference type="GO" id="GO:0000073">
    <property type="term" value="P:initial mitotic spindle pole body separation"/>
    <property type="evidence" value="ECO:0007669"/>
    <property type="project" value="TreeGrafter"/>
</dbReference>
<dbReference type="GO" id="GO:0005524">
    <property type="term" value="F:ATP binding"/>
    <property type="evidence" value="ECO:0007669"/>
    <property type="project" value="UniProtKB-UniRule"/>
</dbReference>
<dbReference type="GO" id="GO:0008574">
    <property type="term" value="F:plus-end-directed microtubule motor activity"/>
    <property type="evidence" value="ECO:0007669"/>
    <property type="project" value="TreeGrafter"/>
</dbReference>
<dbReference type="SMART" id="SM00129">
    <property type="entry name" value="KISc"/>
    <property type="match status" value="1"/>
</dbReference>
<organism evidence="18 19">
    <name type="scientific">Glarea lozoyensis (strain ATCC 20868 / MF5171)</name>
    <dbReference type="NCBI Taxonomy" id="1116229"/>
    <lineage>
        <taxon>Eukaryota</taxon>
        <taxon>Fungi</taxon>
        <taxon>Dikarya</taxon>
        <taxon>Ascomycota</taxon>
        <taxon>Pezizomycotina</taxon>
        <taxon>Leotiomycetes</taxon>
        <taxon>Helotiales</taxon>
        <taxon>Helotiaceae</taxon>
        <taxon>Glarea</taxon>
    </lineage>
</organism>
<reference evidence="18 19" key="1">
    <citation type="journal article" date="2013" name="BMC Genomics">
        <title>Genomics-driven discovery of the pneumocandin biosynthetic gene cluster in the fungus Glarea lozoyensis.</title>
        <authorList>
            <person name="Chen L."/>
            <person name="Yue Q."/>
            <person name="Zhang X."/>
            <person name="Xiang M."/>
            <person name="Wang C."/>
            <person name="Li S."/>
            <person name="Che Y."/>
            <person name="Ortiz-Lopez F.J."/>
            <person name="Bills G.F."/>
            <person name="Liu X."/>
            <person name="An Z."/>
        </authorList>
    </citation>
    <scope>NUCLEOTIDE SEQUENCE [LARGE SCALE GENOMIC DNA]</scope>
    <source>
        <strain evidence="19">ATCC 20868 / MF5171</strain>
    </source>
</reference>
<dbReference type="GeneID" id="19463525"/>
<dbReference type="EMBL" id="KE145369">
    <property type="protein sequence ID" value="EPE27679.1"/>
    <property type="molecule type" value="Genomic_DNA"/>
</dbReference>
<evidence type="ECO:0000256" key="7">
    <source>
        <dbReference type="ARBA" id="ARBA00022776"/>
    </source>
</evidence>
<dbReference type="OrthoDB" id="3176171at2759"/>
<dbReference type="HOGENOM" id="CLU_001485_33_2_1"/>
<feature type="domain" description="Kinesin motor" evidence="17">
    <location>
        <begin position="76"/>
        <end position="414"/>
    </location>
</feature>
<accession>S3CRE9</accession>
<dbReference type="InterPro" id="IPR027417">
    <property type="entry name" value="P-loop_NTPase"/>
</dbReference>
<evidence type="ECO:0000259" key="17">
    <source>
        <dbReference type="PROSITE" id="PS50067"/>
    </source>
</evidence>
<dbReference type="PROSITE" id="PS50067">
    <property type="entry name" value="KINESIN_MOTOR_2"/>
    <property type="match status" value="1"/>
</dbReference>
<dbReference type="Pfam" id="PF13931">
    <property type="entry name" value="Microtub_bind"/>
    <property type="match status" value="1"/>
</dbReference>
<evidence type="ECO:0000256" key="9">
    <source>
        <dbReference type="ARBA" id="ARBA00023054"/>
    </source>
</evidence>
<dbReference type="GO" id="GO:0051301">
    <property type="term" value="P:cell division"/>
    <property type="evidence" value="ECO:0007669"/>
    <property type="project" value="UniProtKB-KW"/>
</dbReference>
<feature type="region of interest" description="Disordered" evidence="16">
    <location>
        <begin position="1129"/>
        <end position="1166"/>
    </location>
</feature>
<evidence type="ECO:0000256" key="15">
    <source>
        <dbReference type="SAM" id="Coils"/>
    </source>
</evidence>
<comment type="similarity">
    <text evidence="13">Belongs to the TRAFAC class myosin-kinesin ATPase superfamily. Kinesin family. KIN-5/BimC subfamily.</text>
</comment>
<dbReference type="FunFam" id="3.40.850.10:FF:000051">
    <property type="entry name" value="Kinesin-like protein bimC"/>
    <property type="match status" value="1"/>
</dbReference>
<evidence type="ECO:0000256" key="8">
    <source>
        <dbReference type="ARBA" id="ARBA00022840"/>
    </source>
</evidence>
<feature type="binding site" evidence="14">
    <location>
        <begin position="162"/>
        <end position="169"/>
    </location>
    <ligand>
        <name>ATP</name>
        <dbReference type="ChEBI" id="CHEBI:30616"/>
    </ligand>
</feature>
<dbReference type="InterPro" id="IPR036961">
    <property type="entry name" value="Kinesin_motor_dom_sf"/>
</dbReference>
<keyword evidence="10 14" id="KW-0505">Motor protein</keyword>
<dbReference type="Pfam" id="PF00225">
    <property type="entry name" value="Kinesin"/>
    <property type="match status" value="1"/>
</dbReference>
<gene>
    <name evidence="18" type="ORF">GLAREA_04470</name>
</gene>
<evidence type="ECO:0000256" key="4">
    <source>
        <dbReference type="ARBA" id="ARBA00022618"/>
    </source>
</evidence>
<evidence type="ECO:0000313" key="19">
    <source>
        <dbReference type="Proteomes" id="UP000016922"/>
    </source>
</evidence>
<dbReference type="KEGG" id="glz:GLAREA_04470"/>
<dbReference type="GO" id="GO:0008017">
    <property type="term" value="F:microtubule binding"/>
    <property type="evidence" value="ECO:0007669"/>
    <property type="project" value="InterPro"/>
</dbReference>
<name>S3CRE9_GLAL2</name>
<dbReference type="InterPro" id="IPR047241">
    <property type="entry name" value="KIF11-like_kin_motor_dom"/>
</dbReference>
<dbReference type="CDD" id="cd01364">
    <property type="entry name" value="KISc_BimC_Eg5"/>
    <property type="match status" value="1"/>
</dbReference>
<evidence type="ECO:0000256" key="13">
    <source>
        <dbReference type="ARBA" id="ARBA00034704"/>
    </source>
</evidence>
<keyword evidence="12" id="KW-0131">Cell cycle</keyword>
<dbReference type="RefSeq" id="XP_008085038.1">
    <property type="nucleotide sequence ID" value="XM_008086847.1"/>
</dbReference>
<dbReference type="PANTHER" id="PTHR47970:SF12">
    <property type="entry name" value="KINESIN FAMILY MEMBER 11"/>
    <property type="match status" value="1"/>
</dbReference>
<dbReference type="Gene3D" id="3.40.850.10">
    <property type="entry name" value="Kinesin motor domain"/>
    <property type="match status" value="1"/>
</dbReference>
<evidence type="ECO:0000256" key="6">
    <source>
        <dbReference type="ARBA" id="ARBA00022741"/>
    </source>
</evidence>
<keyword evidence="7" id="KW-0498">Mitosis</keyword>
<proteinExistence type="inferred from homology"/>
<sequence length="1166" mass="128688">MAGLPRPTIVAPLRKNSMHPPPRPSTTRGHSAAPPSSRINRVGAISPAGSVVSVATTNGGTKRKERDFDHDDEETNINVVVRCRGRNEREVRENSGVVLSTDGVKGKSLELSMGPSALSNKTYHFDKVFSSAADQGMIYDDVVTPILDEMLAGYNCTIFAYGQTGTGKTYTMSGDMNETFGMLSDAAGIIPRALHALFNKLELDDAECSVKCSFIELYNEELRDLLSPDDNAKLNIYDDKSKSGHAMSTVVRGMEESYIRSAVDGIKLLQDGSHKRQVAATKCNDLSSRSHTVFTVTTYIKRTGDNGEDYLCAGKLNLVDLAGSENIQRSGAENKRAAEAGLINKSLLTLGRVINALVDRSSHIPYRESKLTRLLQDSLGGRTKTCIIATVSPAKSNLEETISTLDYAFRAKNIRNKPQINQTINKKTLLKEFTYEIEKLKSELIAARQRNGVYLANEAYEEMTVERESRRILCEEQAAKIETMETNLRSKVQELFSLTSTFMNLKKENEGTRITLDETKSVLEQTEFVLNNTRQSLVEETLLRKAHQETEEKLSAVGSELISTLGKTVVDVGGLHDKNRRKSDLQSLNRNIWGLSQAQVSEVTSMVETRVEDFRTQQQELMTAVSDRMQSFIGEELEKLSATQSFLESDVATFGESEKEVLGQSVSAKNEMDNVLEEIKTLREEVKGRVGLGLQGLSAAAARISEEVIGELGAFHTQLHGSYSSLGRDFKALFEELLKHVNAQKEEANTLRRQLTTASELAMQANIAAESKLDEVLRQEREQAATDRQNLLSQITGLVMAQGEKQDARLANSIHGVRQEIIASKDAFESSHAEYGVAMDSWNDDESKLVEEVLRSRETLKSKLKEDWVAANKHNSSLQTSTKSVHEESVRIVNEQMKDIEIQMQALDDFVSRARSQNAQHHDSHVQSLQALSTTVKTSYGNVGSHFNATYERVRDLGDEMSIRTSSLQDSLKPLDTVLRQPLADLRSNIATTEFQEYQPTGATPQKVQYMFPTELPKTGTHEQLLAALRRPMGSTSATKSLSKSSAIPTVFNDIMEGVIDTAAPLTGPSIEASTSERPVTSGGLREVDSNVTARSINIELQSSTTLISDVSKDTKELFRRSVTGAGKLPVLRSKKSTSSIPPAEGRENVNILAQSTGRRRSPRTG</sequence>
<evidence type="ECO:0000256" key="10">
    <source>
        <dbReference type="ARBA" id="ARBA00023175"/>
    </source>
</evidence>
<dbReference type="STRING" id="1116229.S3CRE9"/>
<dbReference type="InterPro" id="IPR047149">
    <property type="entry name" value="KIF11-like"/>
</dbReference>
<keyword evidence="19" id="KW-1185">Reference proteome</keyword>
<keyword evidence="2" id="KW-0963">Cytoplasm</keyword>
<dbReference type="InterPro" id="IPR025901">
    <property type="entry name" value="Kinesin-assoc_MT-bd_dom"/>
</dbReference>
<dbReference type="InterPro" id="IPR019821">
    <property type="entry name" value="Kinesin_motor_CS"/>
</dbReference>
<dbReference type="GO" id="GO:0005876">
    <property type="term" value="C:spindle microtubule"/>
    <property type="evidence" value="ECO:0007669"/>
    <property type="project" value="TreeGrafter"/>
</dbReference>
<dbReference type="SUPFAM" id="SSF52540">
    <property type="entry name" value="P-loop containing nucleoside triphosphate hydrolases"/>
    <property type="match status" value="1"/>
</dbReference>
<feature type="region of interest" description="Disordered" evidence="16">
    <location>
        <begin position="1"/>
        <end position="70"/>
    </location>
</feature>
<dbReference type="GO" id="GO:0016787">
    <property type="term" value="F:hydrolase activity"/>
    <property type="evidence" value="ECO:0007669"/>
    <property type="project" value="UniProtKB-KW"/>
</dbReference>
<dbReference type="OMA" id="DWETFDQ"/>
<evidence type="ECO:0000313" key="18">
    <source>
        <dbReference type="EMBL" id="EPE27679.1"/>
    </source>
</evidence>
<evidence type="ECO:0000256" key="3">
    <source>
        <dbReference type="ARBA" id="ARBA00022553"/>
    </source>
</evidence>
<dbReference type="GO" id="GO:0005634">
    <property type="term" value="C:nucleus"/>
    <property type="evidence" value="ECO:0007669"/>
    <property type="project" value="TreeGrafter"/>
</dbReference>
<dbReference type="GO" id="GO:0007018">
    <property type="term" value="P:microtubule-based movement"/>
    <property type="evidence" value="ECO:0007669"/>
    <property type="project" value="InterPro"/>
</dbReference>
<dbReference type="eggNOG" id="KOG0243">
    <property type="taxonomic scope" value="Eukaryota"/>
</dbReference>
<evidence type="ECO:0000256" key="2">
    <source>
        <dbReference type="ARBA" id="ARBA00022490"/>
    </source>
</evidence>
<evidence type="ECO:0000256" key="16">
    <source>
        <dbReference type="SAM" id="MobiDB-lite"/>
    </source>
</evidence>
<feature type="coiled-coil region" evidence="15">
    <location>
        <begin position="734"/>
        <end position="761"/>
    </location>
</feature>
<comment type="subcellular location">
    <subcellularLocation>
        <location evidence="1">Cytoplasm</location>
        <location evidence="1">Cytoskeleton</location>
    </subcellularLocation>
</comment>
<protein>
    <submittedName>
        <fullName evidence="18">p-loop containing nucleoside triphosphate hydrolase</fullName>
    </submittedName>
</protein>
<keyword evidence="6 14" id="KW-0547">Nucleotide-binding</keyword>